<keyword evidence="4 6" id="KW-1133">Transmembrane helix</keyword>
<evidence type="ECO:0008006" key="13">
    <source>
        <dbReference type="Google" id="ProtNLM"/>
    </source>
</evidence>
<dbReference type="Pfam" id="PF22819">
    <property type="entry name" value="TcaA_5th"/>
    <property type="match status" value="1"/>
</dbReference>
<dbReference type="Pfam" id="PF25155">
    <property type="entry name" value="NTF2_YvbJ"/>
    <property type="match status" value="1"/>
</dbReference>
<protein>
    <recommendedName>
        <fullName evidence="13">Zinc-ribbon domain-containing protein</fullName>
    </recommendedName>
</protein>
<proteinExistence type="predicted"/>
<dbReference type="GO" id="GO:0005886">
    <property type="term" value="C:plasma membrane"/>
    <property type="evidence" value="ECO:0007669"/>
    <property type="project" value="UniProtKB-SubCell"/>
</dbReference>
<dbReference type="AlphaFoldDB" id="A0A3D8PGY9"/>
<feature type="domain" description="TcaA protein NTF2-like" evidence="8">
    <location>
        <begin position="492"/>
        <end position="600"/>
    </location>
</feature>
<evidence type="ECO:0000259" key="10">
    <source>
        <dbReference type="Pfam" id="PF25155"/>
    </source>
</evidence>
<accession>A0A3D8PGY9</accession>
<evidence type="ECO:0000256" key="3">
    <source>
        <dbReference type="ARBA" id="ARBA00022692"/>
    </source>
</evidence>
<comment type="caution">
    <text evidence="11">The sequence shown here is derived from an EMBL/GenBank/DDBJ whole genome shotgun (WGS) entry which is preliminary data.</text>
</comment>
<evidence type="ECO:0000256" key="5">
    <source>
        <dbReference type="ARBA" id="ARBA00023136"/>
    </source>
</evidence>
<evidence type="ECO:0000256" key="6">
    <source>
        <dbReference type="SAM" id="Phobius"/>
    </source>
</evidence>
<dbReference type="InterPro" id="IPR056902">
    <property type="entry name" value="NTF2_YvbJ"/>
</dbReference>
<evidence type="ECO:0000259" key="7">
    <source>
        <dbReference type="Pfam" id="PF22813"/>
    </source>
</evidence>
<feature type="transmembrane region" description="Helical" evidence="6">
    <location>
        <begin position="53"/>
        <end position="71"/>
    </location>
</feature>
<keyword evidence="5 6" id="KW-0472">Membrane</keyword>
<evidence type="ECO:0000313" key="12">
    <source>
        <dbReference type="Proteomes" id="UP000256520"/>
    </source>
</evidence>
<keyword evidence="3 6" id="KW-0812">Transmembrane</keyword>
<name>A0A3D8PGY9_9BACI</name>
<evidence type="ECO:0000256" key="4">
    <source>
        <dbReference type="ARBA" id="ARBA00022989"/>
    </source>
</evidence>
<evidence type="ECO:0000259" key="9">
    <source>
        <dbReference type="Pfam" id="PF22820"/>
    </source>
</evidence>
<dbReference type="EMBL" id="PIOD01000025">
    <property type="protein sequence ID" value="RDW15344.1"/>
    <property type="molecule type" value="Genomic_DNA"/>
</dbReference>
<dbReference type="PANTHER" id="PTHR40038">
    <property type="entry name" value="MEMBRANE-ASSOCIATED PROTEIN TCAA"/>
    <property type="match status" value="1"/>
</dbReference>
<dbReference type="OrthoDB" id="1682769at2"/>
<feature type="domain" description="TcaA second" evidence="7">
    <location>
        <begin position="78"/>
        <end position="161"/>
    </location>
</feature>
<keyword evidence="12" id="KW-1185">Reference proteome</keyword>
<keyword evidence="2" id="KW-1003">Cell membrane</keyword>
<dbReference type="RefSeq" id="WP_115750908.1">
    <property type="nucleotide sequence ID" value="NZ_PIOD01000025.1"/>
</dbReference>
<organism evidence="11 12">
    <name type="scientific">Oceanobacillus chungangensis</name>
    <dbReference type="NCBI Taxonomy" id="1229152"/>
    <lineage>
        <taxon>Bacteria</taxon>
        <taxon>Bacillati</taxon>
        <taxon>Bacillota</taxon>
        <taxon>Bacilli</taxon>
        <taxon>Bacillales</taxon>
        <taxon>Bacillaceae</taxon>
        <taxon>Oceanobacillus</taxon>
    </lineage>
</organism>
<dbReference type="InterPro" id="IPR054528">
    <property type="entry name" value="TcaA_5th"/>
</dbReference>
<evidence type="ECO:0000256" key="2">
    <source>
        <dbReference type="ARBA" id="ARBA00022475"/>
    </source>
</evidence>
<dbReference type="Proteomes" id="UP000256520">
    <property type="component" value="Unassembled WGS sequence"/>
</dbReference>
<evidence type="ECO:0000256" key="1">
    <source>
        <dbReference type="ARBA" id="ARBA00004162"/>
    </source>
</evidence>
<gene>
    <name evidence="11" type="ORF">CWR45_16255</name>
</gene>
<dbReference type="Pfam" id="PF22820">
    <property type="entry name" value="TcaA_3rd_4th"/>
    <property type="match status" value="1"/>
</dbReference>
<comment type="subcellular location">
    <subcellularLocation>
        <location evidence="1">Cell membrane</location>
        <topology evidence="1">Single-pass membrane protein</topology>
    </subcellularLocation>
</comment>
<feature type="domain" description="TcaA 4th" evidence="9">
    <location>
        <begin position="244"/>
        <end position="316"/>
    </location>
</feature>
<sequence length="603" mass="67490">MDKFCKECGGSITDSLNFCQHCGHKLEVTKEQPKEAAVNRVKQPRKYTKKQKIVMSSIAALLIIFAGFYIWGKSYTSPENTAERFVTALKDKDSKAVQDLTILNGSSISKAEAKALISLAKEGNDYFNLDTSNLAAFSTDNQLFNISENGKWLGIFTRYSVSLIPQYAAVNIPFDGVVSTFNGKDFPIVESNENQVVYGPMAPGSYKLNSSFSGEYTEVESDESIILADSYSDWVSHNVELGAAYVTLELFNNHGIPIKNAYITLNKKKIPFDENLMIESLGPLTLDGSVKVTPNVETDWGEVESESIALEDTYYEIGANTLSKTLMDELSDAILLYGEEYAKANASYDQSLFTNITDDMRETFQSNFDYYKGEGDYFSGQLDSIEVDFNDLRFDSDQHISVPAKFYFTSASHREGEEVELGERIDHCNVEIVFDSSSNQWLINSSYSVDSWFGDTFTATKTLEGSQKLYNASKTAVSTDDEVEASSTAAGNDIEEVTLNYVYKLVEAINANDYEIVRPYIKDGSALNKMQEELVDRLYESGMTQEVIDASIFNIEQSDGKWIVTTIETINLIYESGEVETKDYSWDYTVEQNEDGTVLVDME</sequence>
<dbReference type="PANTHER" id="PTHR40038:SF1">
    <property type="entry name" value="MEMBRANE-ASSOCIATED PROTEIN TCAA"/>
    <property type="match status" value="1"/>
</dbReference>
<evidence type="ECO:0000313" key="11">
    <source>
        <dbReference type="EMBL" id="RDW15344.1"/>
    </source>
</evidence>
<feature type="domain" description="YvbJ-like NTF2-like" evidence="10">
    <location>
        <begin position="332"/>
        <end position="446"/>
    </location>
</feature>
<dbReference type="InterPro" id="IPR054530">
    <property type="entry name" value="TcaA_4th"/>
</dbReference>
<dbReference type="InterPro" id="IPR054529">
    <property type="entry name" value="TcaA_2nd"/>
</dbReference>
<dbReference type="Pfam" id="PF22813">
    <property type="entry name" value="TcaA_2nd"/>
    <property type="match status" value="1"/>
</dbReference>
<reference evidence="12" key="1">
    <citation type="submission" date="2017-11" db="EMBL/GenBank/DDBJ databases">
        <authorList>
            <person name="Zhu W."/>
        </authorList>
    </citation>
    <scope>NUCLEOTIDE SEQUENCE [LARGE SCALE GENOMIC DNA]</scope>
    <source>
        <strain evidence="12">CAU 1051</strain>
    </source>
</reference>
<evidence type="ECO:0000259" key="8">
    <source>
        <dbReference type="Pfam" id="PF22819"/>
    </source>
</evidence>